<name>A0A226ES23_FOLCA</name>
<comment type="caution">
    <text evidence="2">The sequence shown here is derived from an EMBL/GenBank/DDBJ whole genome shotgun (WGS) entry which is preliminary data.</text>
</comment>
<feature type="region of interest" description="Disordered" evidence="1">
    <location>
        <begin position="1"/>
        <end position="36"/>
    </location>
</feature>
<dbReference type="AlphaFoldDB" id="A0A226ES23"/>
<feature type="region of interest" description="Disordered" evidence="1">
    <location>
        <begin position="301"/>
        <end position="383"/>
    </location>
</feature>
<feature type="compositionally biased region" description="Basic and acidic residues" evidence="1">
    <location>
        <begin position="340"/>
        <end position="370"/>
    </location>
</feature>
<feature type="compositionally biased region" description="Basic residues" evidence="1">
    <location>
        <begin position="371"/>
        <end position="383"/>
    </location>
</feature>
<sequence>MKEEEEEEEGRKEIEKASNYSQRKNETNSSQNRRRRAECKHFKDILFSDEEAQNSPAWLGLAAYFGSSDTDTDVLHPLGVNVNFPPGSSGASSSTPNNGKRSMNDVDTSGYKLRTKRASEDTPHDTNEMKLWDQIFANALATSNTSQWVHLREIFDRVEEELHKTKSTGNTSLNQLNKIHNSFLVPHPPHQATFVGPLPKTLGRSKHPKFIYHRVSGPLRGRGRPFAAVSLATADSEDHTRENKATENTLNADHTSWESKNDHFFRDADYPHDQHGRESAEEHETLLNDDFSHFKNFDHSEPTSHLSNKFKSFQNFDGPSSSRSSKNAQFEVTGHNHLKNGKEDRVLVLEDRSHSHVPASERRDHYDVNKGRHHHHHHKDKAGHFHLRTWESQDDMRPKDCHHHHQTRRQRKKHYHKAHLLDQEYLGGD</sequence>
<protein>
    <submittedName>
        <fullName evidence="2">Uncharacterized protein</fullName>
    </submittedName>
</protein>
<feature type="region of interest" description="Disordered" evidence="1">
    <location>
        <begin position="83"/>
        <end position="107"/>
    </location>
</feature>
<feature type="compositionally biased region" description="Basic residues" evidence="1">
    <location>
        <begin position="400"/>
        <end position="418"/>
    </location>
</feature>
<reference evidence="2 3" key="1">
    <citation type="submission" date="2015-12" db="EMBL/GenBank/DDBJ databases">
        <title>The genome of Folsomia candida.</title>
        <authorList>
            <person name="Faddeeva A."/>
            <person name="Derks M.F."/>
            <person name="Anvar Y."/>
            <person name="Smit S."/>
            <person name="Van Straalen N."/>
            <person name="Roelofs D."/>
        </authorList>
    </citation>
    <scope>NUCLEOTIDE SEQUENCE [LARGE SCALE GENOMIC DNA]</scope>
    <source>
        <strain evidence="2 3">VU population</strain>
        <tissue evidence="2">Whole body</tissue>
    </source>
</reference>
<feature type="region of interest" description="Disordered" evidence="1">
    <location>
        <begin position="395"/>
        <end position="429"/>
    </location>
</feature>
<evidence type="ECO:0000313" key="2">
    <source>
        <dbReference type="EMBL" id="OXA60435.1"/>
    </source>
</evidence>
<dbReference type="Proteomes" id="UP000198287">
    <property type="component" value="Unassembled WGS sequence"/>
</dbReference>
<keyword evidence="3" id="KW-1185">Reference proteome</keyword>
<feature type="compositionally biased region" description="Polar residues" evidence="1">
    <location>
        <begin position="18"/>
        <end position="31"/>
    </location>
</feature>
<accession>A0A226ES23</accession>
<feature type="compositionally biased region" description="Polar residues" evidence="1">
    <location>
        <begin position="303"/>
        <end position="330"/>
    </location>
</feature>
<evidence type="ECO:0000313" key="3">
    <source>
        <dbReference type="Proteomes" id="UP000198287"/>
    </source>
</evidence>
<dbReference type="EMBL" id="LNIX01000002">
    <property type="protein sequence ID" value="OXA60435.1"/>
    <property type="molecule type" value="Genomic_DNA"/>
</dbReference>
<organism evidence="2 3">
    <name type="scientific">Folsomia candida</name>
    <name type="common">Springtail</name>
    <dbReference type="NCBI Taxonomy" id="158441"/>
    <lineage>
        <taxon>Eukaryota</taxon>
        <taxon>Metazoa</taxon>
        <taxon>Ecdysozoa</taxon>
        <taxon>Arthropoda</taxon>
        <taxon>Hexapoda</taxon>
        <taxon>Collembola</taxon>
        <taxon>Entomobryomorpha</taxon>
        <taxon>Isotomoidea</taxon>
        <taxon>Isotomidae</taxon>
        <taxon>Proisotominae</taxon>
        <taxon>Folsomia</taxon>
    </lineage>
</organism>
<feature type="compositionally biased region" description="Basic and acidic residues" evidence="1">
    <location>
        <begin position="236"/>
        <end position="245"/>
    </location>
</feature>
<feature type="region of interest" description="Disordered" evidence="1">
    <location>
        <begin position="233"/>
        <end position="255"/>
    </location>
</feature>
<gene>
    <name evidence="2" type="ORF">Fcan01_05484</name>
</gene>
<proteinExistence type="predicted"/>
<evidence type="ECO:0000256" key="1">
    <source>
        <dbReference type="SAM" id="MobiDB-lite"/>
    </source>
</evidence>
<feature type="compositionally biased region" description="Low complexity" evidence="1">
    <location>
        <begin position="83"/>
        <end position="99"/>
    </location>
</feature>
<feature type="compositionally biased region" description="Basic and acidic residues" evidence="1">
    <location>
        <begin position="1"/>
        <end position="16"/>
    </location>
</feature>